<name>A0A0P7UJW3_SCLFO</name>
<feature type="non-terminal residue" evidence="1">
    <location>
        <position position="250"/>
    </location>
</feature>
<reference evidence="1 2" key="1">
    <citation type="submission" date="2015-08" db="EMBL/GenBank/DDBJ databases">
        <title>The genome of the Asian arowana (Scleropages formosus).</title>
        <authorList>
            <person name="Tan M.H."/>
            <person name="Gan H.M."/>
            <person name="Croft L.J."/>
            <person name="Austin C.M."/>
        </authorList>
    </citation>
    <scope>NUCLEOTIDE SEQUENCE [LARGE SCALE GENOMIC DNA]</scope>
    <source>
        <strain evidence="1">Aro1</strain>
    </source>
</reference>
<gene>
    <name evidence="1" type="ORF">Z043_122567</name>
</gene>
<sequence>QYTAVPVVPQPTHIHPHTLQHVSLRYPPGSPISTCNSASARQKSSISLLEIPSVKSSLSQNKSLISPSESNLLLQTYRLQHLDLSRTTLTHLLVQAMSSSLRQQTSSTATGLYLERICTPTPREPVPSLHPSKMLSPSTFGCLLIPLTRVPKAKAHWSSALALILFTTIMVPVPDLGHTWGKAKKGRMSTRCGRSSLIETLLLSRDIRDDWSGLVASAALNHLQAELDLHEACLAGMEQMLHNLSASYNQ</sequence>
<evidence type="ECO:0000313" key="2">
    <source>
        <dbReference type="Proteomes" id="UP000034805"/>
    </source>
</evidence>
<dbReference type="Proteomes" id="UP000034805">
    <property type="component" value="Unassembled WGS sequence"/>
</dbReference>
<comment type="caution">
    <text evidence="1">The sequence shown here is derived from an EMBL/GenBank/DDBJ whole genome shotgun (WGS) entry which is preliminary data.</text>
</comment>
<proteinExistence type="predicted"/>
<dbReference type="AlphaFoldDB" id="A0A0P7UJW3"/>
<accession>A0A0P7UJW3</accession>
<feature type="non-terminal residue" evidence="1">
    <location>
        <position position="1"/>
    </location>
</feature>
<protein>
    <submittedName>
        <fullName evidence="1">Uncharacterized protein</fullName>
    </submittedName>
</protein>
<organism evidence="1 2">
    <name type="scientific">Scleropages formosus</name>
    <name type="common">Asian bonytongue</name>
    <name type="synonym">Osteoglossum formosum</name>
    <dbReference type="NCBI Taxonomy" id="113540"/>
    <lineage>
        <taxon>Eukaryota</taxon>
        <taxon>Metazoa</taxon>
        <taxon>Chordata</taxon>
        <taxon>Craniata</taxon>
        <taxon>Vertebrata</taxon>
        <taxon>Euteleostomi</taxon>
        <taxon>Actinopterygii</taxon>
        <taxon>Neopterygii</taxon>
        <taxon>Teleostei</taxon>
        <taxon>Osteoglossocephala</taxon>
        <taxon>Osteoglossomorpha</taxon>
        <taxon>Osteoglossiformes</taxon>
        <taxon>Osteoglossidae</taxon>
        <taxon>Scleropages</taxon>
    </lineage>
</organism>
<evidence type="ECO:0000313" key="1">
    <source>
        <dbReference type="EMBL" id="KPP59503.1"/>
    </source>
</evidence>
<dbReference type="EMBL" id="JARO02012042">
    <property type="protein sequence ID" value="KPP59503.1"/>
    <property type="molecule type" value="Genomic_DNA"/>
</dbReference>